<evidence type="ECO:0000256" key="1">
    <source>
        <dbReference type="SAM" id="MobiDB-lite"/>
    </source>
</evidence>
<name>A0A9W6TTX1_9STRA</name>
<keyword evidence="2" id="KW-1133">Transmembrane helix</keyword>
<evidence type="ECO:0000313" key="3">
    <source>
        <dbReference type="EMBL" id="GMF20482.1"/>
    </source>
</evidence>
<comment type="caution">
    <text evidence="3">The sequence shown here is derived from an EMBL/GenBank/DDBJ whole genome shotgun (WGS) entry which is preliminary data.</text>
</comment>
<protein>
    <submittedName>
        <fullName evidence="3">Unnamed protein product</fullName>
    </submittedName>
</protein>
<accession>A0A9W6TTX1</accession>
<keyword evidence="2" id="KW-0812">Transmembrane</keyword>
<keyword evidence="4" id="KW-1185">Reference proteome</keyword>
<reference evidence="3" key="1">
    <citation type="submission" date="2023-04" db="EMBL/GenBank/DDBJ databases">
        <title>Phytophthora fragariaefolia NBRC 109709.</title>
        <authorList>
            <person name="Ichikawa N."/>
            <person name="Sato H."/>
            <person name="Tonouchi N."/>
        </authorList>
    </citation>
    <scope>NUCLEOTIDE SEQUENCE</scope>
    <source>
        <strain evidence="3">NBRC 109709</strain>
    </source>
</reference>
<dbReference type="AlphaFoldDB" id="A0A9W6TTX1"/>
<feature type="transmembrane region" description="Helical" evidence="2">
    <location>
        <begin position="163"/>
        <end position="186"/>
    </location>
</feature>
<dbReference type="EMBL" id="BSXT01000197">
    <property type="protein sequence ID" value="GMF20482.1"/>
    <property type="molecule type" value="Genomic_DNA"/>
</dbReference>
<dbReference type="OrthoDB" id="129013at2759"/>
<gene>
    <name evidence="3" type="ORF">Pfra01_000246600</name>
</gene>
<proteinExistence type="predicted"/>
<evidence type="ECO:0000256" key="2">
    <source>
        <dbReference type="SAM" id="Phobius"/>
    </source>
</evidence>
<sequence>MNHIVDASRNVLPVLGGAYASVSLWIAVDITLLPKCRLVNLSWMVGINVDPMLLDCIQNPAPNDSSSNCELQILWSWSNTTDSSIRSATSQLHQARYGVSPCPRSEKGGVTPGARTPCGEDCEPRSPLGFPSFISISTSKETPIFRCKLLVLSDMFAVYLQRIIRLTFVVIFMLALVPATSSAWSFSSLFSDDDDSGSGSGRTKGDKSNDSDVKMVQPLLKATDWFLTQEEITQSRGDVPRSDMSTYTQGNSVVTFTATKEVFDSAYKDLSTTKENDRVLLAAWNTDLIPLTPDVDPIGAKSNFDVVFGSIVRRGGDVKILGWAT</sequence>
<organism evidence="3 4">
    <name type="scientific">Phytophthora fragariaefolia</name>
    <dbReference type="NCBI Taxonomy" id="1490495"/>
    <lineage>
        <taxon>Eukaryota</taxon>
        <taxon>Sar</taxon>
        <taxon>Stramenopiles</taxon>
        <taxon>Oomycota</taxon>
        <taxon>Peronosporomycetes</taxon>
        <taxon>Peronosporales</taxon>
        <taxon>Peronosporaceae</taxon>
        <taxon>Phytophthora</taxon>
    </lineage>
</organism>
<keyword evidence="2" id="KW-0472">Membrane</keyword>
<evidence type="ECO:0000313" key="4">
    <source>
        <dbReference type="Proteomes" id="UP001165121"/>
    </source>
</evidence>
<feature type="region of interest" description="Disordered" evidence="1">
    <location>
        <begin position="191"/>
        <end position="211"/>
    </location>
</feature>
<dbReference type="Proteomes" id="UP001165121">
    <property type="component" value="Unassembled WGS sequence"/>
</dbReference>